<gene>
    <name evidence="2" type="ORF">MSAN_00315400</name>
</gene>
<dbReference type="PANTHER" id="PTHR43283">
    <property type="entry name" value="BETA-LACTAMASE-RELATED"/>
    <property type="match status" value="1"/>
</dbReference>
<dbReference type="PANTHER" id="PTHR43283:SF3">
    <property type="entry name" value="BETA-LACTAMASE FAMILY PROTEIN (AFU_ORTHOLOGUE AFUA_5G07500)"/>
    <property type="match status" value="1"/>
</dbReference>
<protein>
    <recommendedName>
        <fullName evidence="1">Beta-lactamase-related domain-containing protein</fullName>
    </recommendedName>
</protein>
<proteinExistence type="predicted"/>
<accession>A0A8H7DHA9</accession>
<dbReference type="OrthoDB" id="428260at2759"/>
<dbReference type="InterPro" id="IPR001466">
    <property type="entry name" value="Beta-lactam-related"/>
</dbReference>
<dbReference type="EMBL" id="JACAZH010000002">
    <property type="protein sequence ID" value="KAF7374320.1"/>
    <property type="molecule type" value="Genomic_DNA"/>
</dbReference>
<dbReference type="AlphaFoldDB" id="A0A8H7DHA9"/>
<organism evidence="2 3">
    <name type="scientific">Mycena sanguinolenta</name>
    <dbReference type="NCBI Taxonomy" id="230812"/>
    <lineage>
        <taxon>Eukaryota</taxon>
        <taxon>Fungi</taxon>
        <taxon>Dikarya</taxon>
        <taxon>Basidiomycota</taxon>
        <taxon>Agaricomycotina</taxon>
        <taxon>Agaricomycetes</taxon>
        <taxon>Agaricomycetidae</taxon>
        <taxon>Agaricales</taxon>
        <taxon>Marasmiineae</taxon>
        <taxon>Mycenaceae</taxon>
        <taxon>Mycena</taxon>
    </lineage>
</organism>
<sequence length="421" mass="45654">MTSPTLSTTTKDALDRILSDAVARKSTPAMFLGVTTANGPIYVNTVGNKFFDDPTSPAIDEDTVFALFSQTKLITSIAALQLIEQGKIALDTPVETVIPELANPVVVTAQDEMGRPTATVPAKGKITVAHLLNHTSGLDYFVNGILPLDDNTWLYKHDYKDDEDVSTFFKMLKGSHPGVPLRFEPGTSWVYGFSTDCLGFVVERLAGKSLEQYFQDHIFSPLGITSMSFCLSPIMQERLLLLSYRKDGQLERWGNRPPMFNRDPAKVRVHLGGVGLYGSQKDYLALLTHLLQIQANCASVPILSRASVESMFTPSVPPTGILALNGFAGFVHPYLGLPAGAGQFGHGLFVNTIDVPGKRRSGSGCWSGMPMTSFFVDPTTGVAMVFATQLLPAADDTHERLYDVVEREVYGGLSLGIASAL</sequence>
<keyword evidence="3" id="KW-1185">Reference proteome</keyword>
<feature type="domain" description="Beta-lactamase-related" evidence="1">
    <location>
        <begin position="14"/>
        <end position="400"/>
    </location>
</feature>
<dbReference type="InterPro" id="IPR012338">
    <property type="entry name" value="Beta-lactam/transpept-like"/>
</dbReference>
<dbReference type="Pfam" id="PF00144">
    <property type="entry name" value="Beta-lactamase"/>
    <property type="match status" value="1"/>
</dbReference>
<dbReference type="InterPro" id="IPR050789">
    <property type="entry name" value="Diverse_Enzym_Activities"/>
</dbReference>
<dbReference type="SUPFAM" id="SSF56601">
    <property type="entry name" value="beta-lactamase/transpeptidase-like"/>
    <property type="match status" value="1"/>
</dbReference>
<name>A0A8H7DHA9_9AGAR</name>
<evidence type="ECO:0000313" key="3">
    <source>
        <dbReference type="Proteomes" id="UP000623467"/>
    </source>
</evidence>
<reference evidence="2" key="1">
    <citation type="submission" date="2020-05" db="EMBL/GenBank/DDBJ databases">
        <title>Mycena genomes resolve the evolution of fungal bioluminescence.</title>
        <authorList>
            <person name="Tsai I.J."/>
        </authorList>
    </citation>
    <scope>NUCLEOTIDE SEQUENCE</scope>
    <source>
        <strain evidence="2">160909Yilan</strain>
    </source>
</reference>
<evidence type="ECO:0000313" key="2">
    <source>
        <dbReference type="EMBL" id="KAF7374320.1"/>
    </source>
</evidence>
<dbReference type="Gene3D" id="3.40.710.10">
    <property type="entry name" value="DD-peptidase/beta-lactamase superfamily"/>
    <property type="match status" value="1"/>
</dbReference>
<comment type="caution">
    <text evidence="2">The sequence shown here is derived from an EMBL/GenBank/DDBJ whole genome shotgun (WGS) entry which is preliminary data.</text>
</comment>
<evidence type="ECO:0000259" key="1">
    <source>
        <dbReference type="Pfam" id="PF00144"/>
    </source>
</evidence>
<dbReference type="Proteomes" id="UP000623467">
    <property type="component" value="Unassembled WGS sequence"/>
</dbReference>